<dbReference type="PROSITE" id="PS50075">
    <property type="entry name" value="CARRIER"/>
    <property type="match status" value="1"/>
</dbReference>
<dbReference type="InterPro" id="IPR036736">
    <property type="entry name" value="ACP-like_sf"/>
</dbReference>
<protein>
    <submittedName>
        <fullName evidence="2">Acyl carrier protein</fullName>
    </submittedName>
</protein>
<dbReference type="Pfam" id="PF00550">
    <property type="entry name" value="PP-binding"/>
    <property type="match status" value="1"/>
</dbReference>
<sequence>MNSHGSPGREACDRLVADLVVEALTERGISAPDAGDLVGNAELRSLDIALLGLNSLDWTALASRIEEASGTEIPDQVLVRPESRCVAGWGEAVFAARNLVPENTNAHEKKGWDA</sequence>
<dbReference type="EMBL" id="CP120988">
    <property type="protein sequence ID" value="WLQ57762.1"/>
    <property type="molecule type" value="Genomic_DNA"/>
</dbReference>
<dbReference type="Proteomes" id="UP001235744">
    <property type="component" value="Chromosome"/>
</dbReference>
<reference evidence="2 3" key="1">
    <citation type="submission" date="2023-03" db="EMBL/GenBank/DDBJ databases">
        <title>Isolation and description of six Streptomyces strains from soil environments, able to metabolize different microbial glucans.</title>
        <authorList>
            <person name="Widen T."/>
            <person name="Larsbrink J."/>
        </authorList>
    </citation>
    <scope>NUCLEOTIDE SEQUENCE [LARGE SCALE GENOMIC DNA]</scope>
    <source>
        <strain evidence="2 3">Alt2</strain>
    </source>
</reference>
<dbReference type="InterPro" id="IPR009081">
    <property type="entry name" value="PP-bd_ACP"/>
</dbReference>
<proteinExistence type="predicted"/>
<feature type="domain" description="Carrier" evidence="1">
    <location>
        <begin position="10"/>
        <end position="97"/>
    </location>
</feature>
<dbReference type="RefSeq" id="WP_306070831.1">
    <property type="nucleotide sequence ID" value="NZ_CP120988.1"/>
</dbReference>
<name>A0ABY9IUM9_9ACTN</name>
<accession>A0ABY9IUM9</accession>
<keyword evidence="3" id="KW-1185">Reference proteome</keyword>
<evidence type="ECO:0000313" key="2">
    <source>
        <dbReference type="EMBL" id="WLQ57762.1"/>
    </source>
</evidence>
<organism evidence="2 3">
    <name type="scientific">Streptomyces poriferorum</name>
    <dbReference type="NCBI Taxonomy" id="2798799"/>
    <lineage>
        <taxon>Bacteria</taxon>
        <taxon>Bacillati</taxon>
        <taxon>Actinomycetota</taxon>
        <taxon>Actinomycetes</taxon>
        <taxon>Kitasatosporales</taxon>
        <taxon>Streptomycetaceae</taxon>
        <taxon>Streptomyces</taxon>
    </lineage>
</organism>
<gene>
    <name evidence="2" type="ORF">P8A19_21015</name>
</gene>
<evidence type="ECO:0000259" key="1">
    <source>
        <dbReference type="PROSITE" id="PS50075"/>
    </source>
</evidence>
<evidence type="ECO:0000313" key="3">
    <source>
        <dbReference type="Proteomes" id="UP001235744"/>
    </source>
</evidence>
<dbReference type="SUPFAM" id="SSF47336">
    <property type="entry name" value="ACP-like"/>
    <property type="match status" value="1"/>
</dbReference>